<sequence>MDGPEEAVDEIGDDTCEEGELLEGEGISYVKEKDQHKLAIHRAHRVAVTVCSMLSFVRNRRHNSLQLQNAVWFLACGVSERTNEYLHFLGLTSSRQTALDALRALTSAAEERLKTVMALLPLRPALGPFVCIDNLDMKEKVHMSSIGHRSMMFHGTWGYVHMPSQELLDTLNGSKLDLTTYQKALNEVKTMDIDPALLMPSSEASEHYHWVMKSQIATALKKCLRKPLEQEGAIPTEPPVINQISCKSPEIHMFKLMDESDNSAEGIGQVMEAIQIQSGLTPEEFFSRFQPMDADLGTCQNLKSLWDIRYPSDEPHNSLNNLVMQLGCSHTLWNIAQTIFTKHLGNLSNEDDLGAWRTLSSLGIAPEKVIQKKDFTAMIQHMEKVHESTLVLCLRKIINPKAESELDPMPAEPKTIPTEEGNSIINKCYEKFCSPHARDKAAVGANPKLHNVLIRLHEFSTVIEANRAMKAGDVGRLINVWKIWSFMTHSLPGLTHYSCYLPRLVLLLTHILPESLSKLLRHNLLFSPSGQPSHFVAKDFFLENQNYWLKYFYNRGGIGTDMNRLKQLFSMNIQLVDSGKSLIHQSHKNSVSLKSLSMFCCMAFHKDMLNIYKKNTGTAQPRISDSFKESIIKYQIQISTPQVKNFKFLTAKQPVWAAKPLFRATKKR</sequence>
<comment type="caution">
    <text evidence="2">The sequence shown here is derived from an EMBL/GenBank/DDBJ whole genome shotgun (WGS) entry which is preliminary data.</text>
</comment>
<protein>
    <recommendedName>
        <fullName evidence="1">DUF6589 domain-containing protein</fullName>
    </recommendedName>
</protein>
<proteinExistence type="predicted"/>
<dbReference type="InterPro" id="IPR046496">
    <property type="entry name" value="DUF6589"/>
</dbReference>
<evidence type="ECO:0000313" key="2">
    <source>
        <dbReference type="EMBL" id="PLW11405.1"/>
    </source>
</evidence>
<name>A0A2N5SE07_9BASI</name>
<dbReference type="Proteomes" id="UP000235388">
    <property type="component" value="Unassembled WGS sequence"/>
</dbReference>
<reference evidence="2 3" key="1">
    <citation type="submission" date="2017-11" db="EMBL/GenBank/DDBJ databases">
        <title>De novo assembly and phasing of dikaryotic genomes from two isolates of Puccinia coronata f. sp. avenae, the causal agent of oat crown rust.</title>
        <authorList>
            <person name="Miller M.E."/>
            <person name="Zhang Y."/>
            <person name="Omidvar V."/>
            <person name="Sperschneider J."/>
            <person name="Schwessinger B."/>
            <person name="Raley C."/>
            <person name="Palmer J.M."/>
            <person name="Garnica D."/>
            <person name="Upadhyaya N."/>
            <person name="Rathjen J."/>
            <person name="Taylor J.M."/>
            <person name="Park R.F."/>
            <person name="Dodds P.N."/>
            <person name="Hirsch C.D."/>
            <person name="Kianian S.F."/>
            <person name="Figueroa M."/>
        </authorList>
    </citation>
    <scope>NUCLEOTIDE SEQUENCE [LARGE SCALE GENOMIC DNA]</scope>
    <source>
        <strain evidence="2">12NC29</strain>
    </source>
</reference>
<evidence type="ECO:0000313" key="3">
    <source>
        <dbReference type="Proteomes" id="UP000235388"/>
    </source>
</evidence>
<gene>
    <name evidence="2" type="ORF">PCANC_21717</name>
</gene>
<dbReference type="OrthoDB" id="5424058at2759"/>
<organism evidence="2 3">
    <name type="scientific">Puccinia coronata f. sp. avenae</name>
    <dbReference type="NCBI Taxonomy" id="200324"/>
    <lineage>
        <taxon>Eukaryota</taxon>
        <taxon>Fungi</taxon>
        <taxon>Dikarya</taxon>
        <taxon>Basidiomycota</taxon>
        <taxon>Pucciniomycotina</taxon>
        <taxon>Pucciniomycetes</taxon>
        <taxon>Pucciniales</taxon>
        <taxon>Pucciniaceae</taxon>
        <taxon>Puccinia</taxon>
    </lineage>
</organism>
<accession>A0A2N5SE07</accession>
<dbReference type="AlphaFoldDB" id="A0A2N5SE07"/>
<dbReference type="EMBL" id="PGCJ01001021">
    <property type="protein sequence ID" value="PLW11405.1"/>
    <property type="molecule type" value="Genomic_DNA"/>
</dbReference>
<keyword evidence="3" id="KW-1185">Reference proteome</keyword>
<dbReference type="Pfam" id="PF20231">
    <property type="entry name" value="DUF6589"/>
    <property type="match status" value="1"/>
</dbReference>
<evidence type="ECO:0000259" key="1">
    <source>
        <dbReference type="Pfam" id="PF20231"/>
    </source>
</evidence>
<feature type="domain" description="DUF6589" evidence="1">
    <location>
        <begin position="194"/>
        <end position="585"/>
    </location>
</feature>
<dbReference type="STRING" id="200324.A0A2N5SE07"/>